<organism evidence="1 2">
    <name type="scientific">Pseudoalteromonas arctica</name>
    <dbReference type="NCBI Taxonomy" id="394751"/>
    <lineage>
        <taxon>Bacteria</taxon>
        <taxon>Pseudomonadati</taxon>
        <taxon>Pseudomonadota</taxon>
        <taxon>Gammaproteobacteria</taxon>
        <taxon>Alteromonadales</taxon>
        <taxon>Pseudoalteromonadaceae</taxon>
        <taxon>Pseudoalteromonas</taxon>
    </lineage>
</organism>
<reference evidence="1 2" key="1">
    <citation type="submission" date="2020-04" db="EMBL/GenBank/DDBJ databases">
        <title>Genome sequencing and assembly of Pseudoalteromonas arctica.</title>
        <authorList>
            <person name="Cook G.M."/>
        </authorList>
    </citation>
    <scope>NUCLEOTIDE SEQUENCE [LARGE SCALE GENOMIC DNA]</scope>
    <source>
        <strain evidence="1 2">NEC-BIFX-2020_001</strain>
    </source>
</reference>
<evidence type="ECO:0000313" key="2">
    <source>
        <dbReference type="Proteomes" id="UP000549590"/>
    </source>
</evidence>
<accession>A0AAP6XZU5</accession>
<evidence type="ECO:0000313" key="1">
    <source>
        <dbReference type="EMBL" id="NMP02491.1"/>
    </source>
</evidence>
<name>A0AAP6XZU5_9GAMM</name>
<proteinExistence type="predicted"/>
<gene>
    <name evidence="1" type="ORF">HHE94_07120</name>
</gene>
<dbReference type="RefSeq" id="WP_169044134.1">
    <property type="nucleotide sequence ID" value="NZ_JABBYB010000004.1"/>
</dbReference>
<dbReference type="Proteomes" id="UP000549590">
    <property type="component" value="Unassembled WGS sequence"/>
</dbReference>
<dbReference type="EMBL" id="JABBYB010000004">
    <property type="protein sequence ID" value="NMP02491.1"/>
    <property type="molecule type" value="Genomic_DNA"/>
</dbReference>
<evidence type="ECO:0008006" key="3">
    <source>
        <dbReference type="Google" id="ProtNLM"/>
    </source>
</evidence>
<comment type="caution">
    <text evidence="1">The sequence shown here is derived from an EMBL/GenBank/DDBJ whole genome shotgun (WGS) entry which is preliminary data.</text>
</comment>
<dbReference type="AlphaFoldDB" id="A0AAP6XZU5"/>
<sequence length="69" mass="6783">MNISGTSLPAVSGSDQGSELYSAALSKKQQLADGAAALALIEGAAQSSSAQTPAKSVTASLGNNVNIYV</sequence>
<protein>
    <recommendedName>
        <fullName evidence="3">Orphan protein</fullName>
    </recommendedName>
</protein>